<dbReference type="GO" id="GO:0005525">
    <property type="term" value="F:GTP binding"/>
    <property type="evidence" value="ECO:0007669"/>
    <property type="project" value="UniProtKB-KW"/>
</dbReference>
<dbReference type="InterPro" id="IPR002452">
    <property type="entry name" value="Alpha_tubulin"/>
</dbReference>
<keyword evidence="5" id="KW-0493">Microtubule</keyword>
<evidence type="ECO:0000256" key="4">
    <source>
        <dbReference type="ARBA" id="ARBA00022490"/>
    </source>
</evidence>
<dbReference type="PRINTS" id="PR01161">
    <property type="entry name" value="TUBULIN"/>
</dbReference>
<dbReference type="GO" id="GO:0005874">
    <property type="term" value="C:microtubule"/>
    <property type="evidence" value="ECO:0007669"/>
    <property type="project" value="UniProtKB-KW"/>
</dbReference>
<evidence type="ECO:0000256" key="1">
    <source>
        <dbReference type="ARBA" id="ARBA00001946"/>
    </source>
</evidence>
<keyword evidence="7" id="KW-0547">Nucleotide-binding</keyword>
<dbReference type="Proteomes" id="UP000030759">
    <property type="component" value="Unassembled WGS sequence"/>
</dbReference>
<dbReference type="EMBL" id="KE667049">
    <property type="protein sequence ID" value="ERE87675.1"/>
    <property type="molecule type" value="Genomic_DNA"/>
</dbReference>
<sequence>MPTGNSSAWNMVSSLIARCQVTRSLGEEMTHSFSTYFSETDTGKHVPQTVFIDLEPTVIDEVCTGTHHQLFHPEQFITGKEDAANNYAHGRYTTGKKITDLVLDRICKLADQCTVPKDVNAVIATIKSKCTIQFVDWCPTGFKLASEVPLSPGH</sequence>
<dbReference type="AlphaFoldDB" id="A0A061IJW0"/>
<evidence type="ECO:0000256" key="8">
    <source>
        <dbReference type="ARBA" id="ARBA00022801"/>
    </source>
</evidence>
<comment type="cofactor">
    <cofactor evidence="1">
        <name>Mg(2+)</name>
        <dbReference type="ChEBI" id="CHEBI:18420"/>
    </cofactor>
</comment>
<dbReference type="SUPFAM" id="SSF52490">
    <property type="entry name" value="Tubulin nucleotide-binding domain-like"/>
    <property type="match status" value="1"/>
</dbReference>
<evidence type="ECO:0000256" key="5">
    <source>
        <dbReference type="ARBA" id="ARBA00022701"/>
    </source>
</evidence>
<dbReference type="SUPFAM" id="SSF55307">
    <property type="entry name" value="Tubulin C-terminal domain-like"/>
    <property type="match status" value="1"/>
</dbReference>
<dbReference type="InterPro" id="IPR000217">
    <property type="entry name" value="Tubulin"/>
</dbReference>
<dbReference type="GO" id="GO:0005200">
    <property type="term" value="F:structural constituent of cytoskeleton"/>
    <property type="evidence" value="ECO:0007669"/>
    <property type="project" value="InterPro"/>
</dbReference>
<comment type="subcellular location">
    <subcellularLocation>
        <location evidence="2">Cytoplasm</location>
        <location evidence="2">Cytoskeleton</location>
    </subcellularLocation>
</comment>
<keyword evidence="6" id="KW-0479">Metal-binding</keyword>
<evidence type="ECO:0000313" key="14">
    <source>
        <dbReference type="Proteomes" id="UP000030759"/>
    </source>
</evidence>
<accession>A0A061IJW0</accession>
<evidence type="ECO:0000256" key="7">
    <source>
        <dbReference type="ARBA" id="ARBA00022741"/>
    </source>
</evidence>
<dbReference type="PRINTS" id="PR01162">
    <property type="entry name" value="ALPHATUBULIN"/>
</dbReference>
<gene>
    <name evidence="13" type="ORF">H671_1g3613</name>
</gene>
<dbReference type="Gene3D" id="3.40.50.1440">
    <property type="entry name" value="Tubulin/FtsZ, GTPase domain"/>
    <property type="match status" value="1"/>
</dbReference>
<keyword evidence="8" id="KW-0378">Hydrolase</keyword>
<dbReference type="InterPro" id="IPR036525">
    <property type="entry name" value="Tubulin/FtsZ_GTPase_sf"/>
</dbReference>
<evidence type="ECO:0000256" key="2">
    <source>
        <dbReference type="ARBA" id="ARBA00004245"/>
    </source>
</evidence>
<protein>
    <submittedName>
        <fullName evidence="13">Tubulin alpha-1B chain-like protein</fullName>
    </submittedName>
</protein>
<keyword evidence="10" id="KW-0206">Cytoskeleton</keyword>
<keyword evidence="9" id="KW-0342">GTP-binding</keyword>
<evidence type="ECO:0000256" key="6">
    <source>
        <dbReference type="ARBA" id="ARBA00022723"/>
    </source>
</evidence>
<evidence type="ECO:0000256" key="11">
    <source>
        <dbReference type="ARBA" id="ARBA00049117"/>
    </source>
</evidence>
<dbReference type="InterPro" id="IPR008280">
    <property type="entry name" value="Tub_FtsZ_C"/>
</dbReference>
<dbReference type="Pfam" id="PF00091">
    <property type="entry name" value="Tubulin"/>
    <property type="match status" value="1"/>
</dbReference>
<evidence type="ECO:0000313" key="13">
    <source>
        <dbReference type="EMBL" id="ERE87675.1"/>
    </source>
</evidence>
<evidence type="ECO:0000256" key="3">
    <source>
        <dbReference type="ARBA" id="ARBA00009636"/>
    </source>
</evidence>
<keyword evidence="4" id="KW-0963">Cytoplasm</keyword>
<dbReference type="SMART" id="SM00864">
    <property type="entry name" value="Tubulin"/>
    <property type="match status" value="1"/>
</dbReference>
<dbReference type="PANTHER" id="PTHR11588">
    <property type="entry name" value="TUBULIN"/>
    <property type="match status" value="1"/>
</dbReference>
<comment type="similarity">
    <text evidence="3">Belongs to the tubulin family.</text>
</comment>
<evidence type="ECO:0000259" key="12">
    <source>
        <dbReference type="SMART" id="SM00864"/>
    </source>
</evidence>
<reference evidence="14" key="1">
    <citation type="journal article" date="2013" name="Nat. Biotechnol.">
        <title>Chinese hamster genome sequenced from sorted chromosomes.</title>
        <authorList>
            <person name="Brinkrolf K."/>
            <person name="Rupp O."/>
            <person name="Laux H."/>
            <person name="Kollin F."/>
            <person name="Ernst W."/>
            <person name="Linke B."/>
            <person name="Kofler R."/>
            <person name="Romand S."/>
            <person name="Hesse F."/>
            <person name="Budach W.E."/>
            <person name="Galosy S."/>
            <person name="Muller D."/>
            <person name="Noll T."/>
            <person name="Wienberg J."/>
            <person name="Jostock T."/>
            <person name="Leonard M."/>
            <person name="Grillari J."/>
            <person name="Tauch A."/>
            <person name="Goesmann A."/>
            <person name="Helk B."/>
            <person name="Mott J.E."/>
            <person name="Puhler A."/>
            <person name="Borth N."/>
        </authorList>
    </citation>
    <scope>NUCLEOTIDE SEQUENCE [LARGE SCALE GENOMIC DNA]</scope>
    <source>
        <strain evidence="14">17A/GY</strain>
    </source>
</reference>
<dbReference type="GO" id="GO:0007017">
    <property type="term" value="P:microtubule-based process"/>
    <property type="evidence" value="ECO:0007669"/>
    <property type="project" value="InterPro"/>
</dbReference>
<feature type="domain" description="Tubulin/FtsZ GTPase" evidence="12">
    <location>
        <begin position="33"/>
        <end position="153"/>
    </location>
</feature>
<comment type="catalytic activity">
    <reaction evidence="11">
        <text>GTP + H2O = GDP + phosphate + H(+)</text>
        <dbReference type="Rhea" id="RHEA:19669"/>
        <dbReference type="ChEBI" id="CHEBI:15377"/>
        <dbReference type="ChEBI" id="CHEBI:15378"/>
        <dbReference type="ChEBI" id="CHEBI:37565"/>
        <dbReference type="ChEBI" id="CHEBI:43474"/>
        <dbReference type="ChEBI" id="CHEBI:58189"/>
    </reaction>
    <physiologicalReaction direction="left-to-right" evidence="11">
        <dbReference type="Rhea" id="RHEA:19670"/>
    </physiologicalReaction>
</comment>
<evidence type="ECO:0000256" key="9">
    <source>
        <dbReference type="ARBA" id="ARBA00023134"/>
    </source>
</evidence>
<dbReference type="InterPro" id="IPR003008">
    <property type="entry name" value="Tubulin_FtsZ_GTPase"/>
</dbReference>
<proteinExistence type="inferred from homology"/>
<evidence type="ECO:0000256" key="10">
    <source>
        <dbReference type="ARBA" id="ARBA00023212"/>
    </source>
</evidence>
<name>A0A061IJW0_CRIGR</name>
<organism evidence="13 14">
    <name type="scientific">Cricetulus griseus</name>
    <name type="common">Chinese hamster</name>
    <name type="synonym">Cricetulus barabensis griseus</name>
    <dbReference type="NCBI Taxonomy" id="10029"/>
    <lineage>
        <taxon>Eukaryota</taxon>
        <taxon>Metazoa</taxon>
        <taxon>Chordata</taxon>
        <taxon>Craniata</taxon>
        <taxon>Vertebrata</taxon>
        <taxon>Euteleostomi</taxon>
        <taxon>Mammalia</taxon>
        <taxon>Eutheria</taxon>
        <taxon>Euarchontoglires</taxon>
        <taxon>Glires</taxon>
        <taxon>Rodentia</taxon>
        <taxon>Myomorpha</taxon>
        <taxon>Muroidea</taxon>
        <taxon>Cricetidae</taxon>
        <taxon>Cricetinae</taxon>
        <taxon>Cricetulus</taxon>
    </lineage>
</organism>
<dbReference type="GO" id="GO:0016787">
    <property type="term" value="F:hydrolase activity"/>
    <property type="evidence" value="ECO:0007669"/>
    <property type="project" value="UniProtKB-KW"/>
</dbReference>